<feature type="region of interest" description="Disordered" evidence="1">
    <location>
        <begin position="29"/>
        <end position="60"/>
    </location>
</feature>
<proteinExistence type="predicted"/>
<evidence type="ECO:0000313" key="2">
    <source>
        <dbReference type="EMBL" id="KAF1967194.1"/>
    </source>
</evidence>
<dbReference type="AlphaFoldDB" id="A0A6A5URC4"/>
<evidence type="ECO:0000256" key="1">
    <source>
        <dbReference type="SAM" id="MobiDB-lite"/>
    </source>
</evidence>
<dbReference type="Proteomes" id="UP000800036">
    <property type="component" value="Unassembled WGS sequence"/>
</dbReference>
<organism evidence="2 3">
    <name type="scientific">Bimuria novae-zelandiae CBS 107.79</name>
    <dbReference type="NCBI Taxonomy" id="1447943"/>
    <lineage>
        <taxon>Eukaryota</taxon>
        <taxon>Fungi</taxon>
        <taxon>Dikarya</taxon>
        <taxon>Ascomycota</taxon>
        <taxon>Pezizomycotina</taxon>
        <taxon>Dothideomycetes</taxon>
        <taxon>Pleosporomycetidae</taxon>
        <taxon>Pleosporales</taxon>
        <taxon>Massarineae</taxon>
        <taxon>Didymosphaeriaceae</taxon>
        <taxon>Bimuria</taxon>
    </lineage>
</organism>
<dbReference type="EMBL" id="ML976735">
    <property type="protein sequence ID" value="KAF1967194.1"/>
    <property type="molecule type" value="Genomic_DNA"/>
</dbReference>
<name>A0A6A5URC4_9PLEO</name>
<keyword evidence="3" id="KW-1185">Reference proteome</keyword>
<protein>
    <submittedName>
        <fullName evidence="2">Uncharacterized protein</fullName>
    </submittedName>
</protein>
<accession>A0A6A5URC4</accession>
<reference evidence="2" key="1">
    <citation type="journal article" date="2020" name="Stud. Mycol.">
        <title>101 Dothideomycetes genomes: a test case for predicting lifestyles and emergence of pathogens.</title>
        <authorList>
            <person name="Haridas S."/>
            <person name="Albert R."/>
            <person name="Binder M."/>
            <person name="Bloem J."/>
            <person name="Labutti K."/>
            <person name="Salamov A."/>
            <person name="Andreopoulos B."/>
            <person name="Baker S."/>
            <person name="Barry K."/>
            <person name="Bills G."/>
            <person name="Bluhm B."/>
            <person name="Cannon C."/>
            <person name="Castanera R."/>
            <person name="Culley D."/>
            <person name="Daum C."/>
            <person name="Ezra D."/>
            <person name="Gonzalez J."/>
            <person name="Henrissat B."/>
            <person name="Kuo A."/>
            <person name="Liang C."/>
            <person name="Lipzen A."/>
            <person name="Lutzoni F."/>
            <person name="Magnuson J."/>
            <person name="Mondo S."/>
            <person name="Nolan M."/>
            <person name="Ohm R."/>
            <person name="Pangilinan J."/>
            <person name="Park H.-J."/>
            <person name="Ramirez L."/>
            <person name="Alfaro M."/>
            <person name="Sun H."/>
            <person name="Tritt A."/>
            <person name="Yoshinaga Y."/>
            <person name="Zwiers L.-H."/>
            <person name="Turgeon B."/>
            <person name="Goodwin S."/>
            <person name="Spatafora J."/>
            <person name="Crous P."/>
            <person name="Grigoriev I."/>
        </authorList>
    </citation>
    <scope>NUCLEOTIDE SEQUENCE</scope>
    <source>
        <strain evidence="2">CBS 107.79</strain>
    </source>
</reference>
<evidence type="ECO:0000313" key="3">
    <source>
        <dbReference type="Proteomes" id="UP000800036"/>
    </source>
</evidence>
<sequence>MQTKTKRRRFKPARTNPPYWITPASCARNTAVPRRRRPHDRAAASGRAPRAERHRAVTRTRRRRGASLCERFCLFCFVPFFRQGWGEICGVGFAGLGGGTRVRQGGRTWGLGALAGGGEFVRDGSE</sequence>
<gene>
    <name evidence="2" type="ORF">BU23DRAFT_300995</name>
</gene>